<evidence type="ECO:0000259" key="11">
    <source>
        <dbReference type="PROSITE" id="PS51192"/>
    </source>
</evidence>
<dbReference type="Pfam" id="PF00271">
    <property type="entry name" value="Helicase_C"/>
    <property type="match status" value="1"/>
</dbReference>
<organism evidence="14 15">
    <name type="scientific">Hibiscus syriacus</name>
    <name type="common">Rose of Sharon</name>
    <dbReference type="NCBI Taxonomy" id="106335"/>
    <lineage>
        <taxon>Eukaryota</taxon>
        <taxon>Viridiplantae</taxon>
        <taxon>Streptophyta</taxon>
        <taxon>Embryophyta</taxon>
        <taxon>Tracheophyta</taxon>
        <taxon>Spermatophyta</taxon>
        <taxon>Magnoliopsida</taxon>
        <taxon>eudicotyledons</taxon>
        <taxon>Gunneridae</taxon>
        <taxon>Pentapetalae</taxon>
        <taxon>rosids</taxon>
        <taxon>malvids</taxon>
        <taxon>Malvales</taxon>
        <taxon>Malvaceae</taxon>
        <taxon>Malvoideae</taxon>
        <taxon>Hibiscus</taxon>
    </lineage>
</organism>
<proteinExistence type="inferred from homology"/>
<feature type="domain" description="DEAD-box RNA helicase Q" evidence="13">
    <location>
        <begin position="118"/>
        <end position="146"/>
    </location>
</feature>
<evidence type="ECO:0000313" key="15">
    <source>
        <dbReference type="Proteomes" id="UP000436088"/>
    </source>
</evidence>
<dbReference type="Pfam" id="PF00270">
    <property type="entry name" value="DEAD"/>
    <property type="match status" value="1"/>
</dbReference>
<keyword evidence="5" id="KW-0067">ATP-binding</keyword>
<evidence type="ECO:0000256" key="10">
    <source>
        <dbReference type="SAM" id="MobiDB-lite"/>
    </source>
</evidence>
<keyword evidence="15" id="KW-1185">Reference proteome</keyword>
<sequence length="600" mass="66635">MTWTGMFSESTRKTTRPTRPRYLPPHMRSPQIGNASFLETGAPELTRPRFYSPQLAQSTRGRGPWLTARRNPNWEDEKFDELEVVDDTLEEANVTNNLEAYDDIPVQASGDNIPPPVKTFSEIDLGDGLKQNIRRCNYIKPTPIQRHAIPIAVAGRDLMACAQTGSGKTAAFCFPIISGVLKDSLSVTRRVGGGSEVACPLALILAPTRELSCQIYEEAKKFAYMTRVQIAVAYGGTSIYHQLRRLERGVDILVATPGRLVDMIERAKVSLGMIKYLALDEADRMLDMGFEPQIRRIVEQMDMPPPGTRQTMLFSATFPDEIQRFASDFLLDYVFLAVGRVGSSTDLIVQRVELVQEMDKRNHLLNLLRTQRSNGTPHSKHALTLVFVETKRGADKLERWLSRNGFSAIAMHGDKVQMEREQALRSFKSGATPILVATDVASRGLDIPHVAHVINFDMPKNIDDYVHRIGRTGRAGKFGLATAFFSDKNLHLAKSLAEVMKESSQEVPTWLIQNAENYSASGRSGWVRHRGVDYGGYDLRKDIASSSTYNDTYAVPAIDGQYAPTFLGSGGDDHWVASDMNLNAAAPPYGYGSVVASGWD</sequence>
<name>A0A6A2ZAS6_HIBSY</name>
<feature type="domain" description="Helicase C-terminal" evidence="12">
    <location>
        <begin position="360"/>
        <end position="515"/>
    </location>
</feature>
<evidence type="ECO:0000259" key="12">
    <source>
        <dbReference type="PROSITE" id="PS51194"/>
    </source>
</evidence>
<evidence type="ECO:0000256" key="1">
    <source>
        <dbReference type="ARBA" id="ARBA00012552"/>
    </source>
</evidence>
<dbReference type="CDD" id="cd17967">
    <property type="entry name" value="DEADc_DDX3_DDX4"/>
    <property type="match status" value="1"/>
</dbReference>
<keyword evidence="2" id="KW-0547">Nucleotide-binding</keyword>
<dbReference type="InterPro" id="IPR001650">
    <property type="entry name" value="Helicase_C-like"/>
</dbReference>
<gene>
    <name evidence="14" type="ORF">F3Y22_tig00111000pilonHSYRG00242</name>
</gene>
<dbReference type="SMART" id="SM00490">
    <property type="entry name" value="HELICc"/>
    <property type="match status" value="1"/>
</dbReference>
<feature type="short sequence motif" description="Q motif" evidence="9">
    <location>
        <begin position="118"/>
        <end position="146"/>
    </location>
</feature>
<dbReference type="GO" id="GO:0016787">
    <property type="term" value="F:hydrolase activity"/>
    <property type="evidence" value="ECO:0007669"/>
    <property type="project" value="UniProtKB-KW"/>
</dbReference>
<keyword evidence="4 14" id="KW-0347">Helicase</keyword>
<dbReference type="InterPro" id="IPR044763">
    <property type="entry name" value="Ded1/Dbp1_DEADc"/>
</dbReference>
<dbReference type="PROSITE" id="PS51195">
    <property type="entry name" value="Q_MOTIF"/>
    <property type="match status" value="1"/>
</dbReference>
<comment type="caution">
    <text evidence="14">The sequence shown here is derived from an EMBL/GenBank/DDBJ whole genome shotgun (WGS) entry which is preliminary data.</text>
</comment>
<dbReference type="FunFam" id="3.40.50.300:FF:000008">
    <property type="entry name" value="ATP-dependent RNA helicase RhlB"/>
    <property type="match status" value="1"/>
</dbReference>
<dbReference type="GO" id="GO:0005524">
    <property type="term" value="F:ATP binding"/>
    <property type="evidence" value="ECO:0007669"/>
    <property type="project" value="UniProtKB-KW"/>
</dbReference>
<dbReference type="InterPro" id="IPR014001">
    <property type="entry name" value="Helicase_ATP-bd"/>
</dbReference>
<reference evidence="14" key="1">
    <citation type="submission" date="2019-09" db="EMBL/GenBank/DDBJ databases">
        <title>Draft genome information of white flower Hibiscus syriacus.</title>
        <authorList>
            <person name="Kim Y.-M."/>
        </authorList>
    </citation>
    <scope>NUCLEOTIDE SEQUENCE [LARGE SCALE GENOMIC DNA]</scope>
    <source>
        <strain evidence="14">YM2019G1</strain>
    </source>
</reference>
<evidence type="ECO:0000256" key="9">
    <source>
        <dbReference type="PROSITE-ProRule" id="PRU00552"/>
    </source>
</evidence>
<dbReference type="GO" id="GO:0003723">
    <property type="term" value="F:RNA binding"/>
    <property type="evidence" value="ECO:0007669"/>
    <property type="project" value="UniProtKB-KW"/>
</dbReference>
<evidence type="ECO:0000256" key="3">
    <source>
        <dbReference type="ARBA" id="ARBA00022801"/>
    </source>
</evidence>
<dbReference type="CDD" id="cd18787">
    <property type="entry name" value="SF2_C_DEAD"/>
    <property type="match status" value="1"/>
</dbReference>
<dbReference type="PROSITE" id="PS51194">
    <property type="entry name" value="HELICASE_CTER"/>
    <property type="match status" value="1"/>
</dbReference>
<dbReference type="FunFam" id="3.40.50.300:FF:000397">
    <property type="entry name" value="Probable ATP-dependent RNA helicase DDX4"/>
    <property type="match status" value="1"/>
</dbReference>
<evidence type="ECO:0000313" key="14">
    <source>
        <dbReference type="EMBL" id="KAE8688132.1"/>
    </source>
</evidence>
<protein>
    <recommendedName>
        <fullName evidence="1">RNA helicase</fullName>
        <ecNumber evidence="1">3.6.4.13</ecNumber>
    </recommendedName>
</protein>
<dbReference type="Proteomes" id="UP000436088">
    <property type="component" value="Unassembled WGS sequence"/>
</dbReference>
<dbReference type="EC" id="3.6.4.13" evidence="1"/>
<dbReference type="InterPro" id="IPR014014">
    <property type="entry name" value="RNA_helicase_DEAD_Q_motif"/>
</dbReference>
<keyword evidence="3" id="KW-0378">Hydrolase</keyword>
<dbReference type="InterPro" id="IPR027417">
    <property type="entry name" value="P-loop_NTPase"/>
</dbReference>
<comment type="catalytic activity">
    <reaction evidence="8">
        <text>ATP + H2O = ADP + phosphate + H(+)</text>
        <dbReference type="Rhea" id="RHEA:13065"/>
        <dbReference type="ChEBI" id="CHEBI:15377"/>
        <dbReference type="ChEBI" id="CHEBI:15378"/>
        <dbReference type="ChEBI" id="CHEBI:30616"/>
        <dbReference type="ChEBI" id="CHEBI:43474"/>
        <dbReference type="ChEBI" id="CHEBI:456216"/>
        <dbReference type="EC" id="3.6.4.13"/>
    </reaction>
</comment>
<dbReference type="AlphaFoldDB" id="A0A6A2ZAS6"/>
<feature type="region of interest" description="Disordered" evidence="10">
    <location>
        <begin position="1"/>
        <end position="34"/>
    </location>
</feature>
<evidence type="ECO:0000256" key="5">
    <source>
        <dbReference type="ARBA" id="ARBA00022840"/>
    </source>
</evidence>
<feature type="domain" description="Helicase ATP-binding" evidence="11">
    <location>
        <begin position="149"/>
        <end position="336"/>
    </location>
</feature>
<keyword evidence="6" id="KW-0694">RNA-binding</keyword>
<evidence type="ECO:0000256" key="8">
    <source>
        <dbReference type="ARBA" id="ARBA00047984"/>
    </source>
</evidence>
<evidence type="ECO:0000256" key="2">
    <source>
        <dbReference type="ARBA" id="ARBA00022741"/>
    </source>
</evidence>
<evidence type="ECO:0000256" key="6">
    <source>
        <dbReference type="ARBA" id="ARBA00022884"/>
    </source>
</evidence>
<dbReference type="Gene3D" id="3.40.50.300">
    <property type="entry name" value="P-loop containing nucleotide triphosphate hydrolases"/>
    <property type="match status" value="2"/>
</dbReference>
<accession>A0A6A2ZAS6</accession>
<dbReference type="InterPro" id="IPR011545">
    <property type="entry name" value="DEAD/DEAH_box_helicase_dom"/>
</dbReference>
<evidence type="ECO:0000256" key="7">
    <source>
        <dbReference type="ARBA" id="ARBA00024358"/>
    </source>
</evidence>
<evidence type="ECO:0000256" key="4">
    <source>
        <dbReference type="ARBA" id="ARBA00022806"/>
    </source>
</evidence>
<dbReference type="SMART" id="SM00487">
    <property type="entry name" value="DEXDc"/>
    <property type="match status" value="1"/>
</dbReference>
<comment type="similarity">
    <text evidence="7">Belongs to the DEAD box helicase family. DDX3/DED1 subfamily.</text>
</comment>
<evidence type="ECO:0000259" key="13">
    <source>
        <dbReference type="PROSITE" id="PS51195"/>
    </source>
</evidence>
<dbReference type="EMBL" id="VEPZ02001196">
    <property type="protein sequence ID" value="KAE8688132.1"/>
    <property type="molecule type" value="Genomic_DNA"/>
</dbReference>
<dbReference type="PANTHER" id="PTHR47958">
    <property type="entry name" value="ATP-DEPENDENT RNA HELICASE DBP3"/>
    <property type="match status" value="1"/>
</dbReference>
<dbReference type="OrthoDB" id="196131at2759"/>
<dbReference type="PROSITE" id="PS51192">
    <property type="entry name" value="HELICASE_ATP_BIND_1"/>
    <property type="match status" value="1"/>
</dbReference>
<dbReference type="GO" id="GO:0003724">
    <property type="term" value="F:RNA helicase activity"/>
    <property type="evidence" value="ECO:0007669"/>
    <property type="project" value="UniProtKB-EC"/>
</dbReference>
<dbReference type="SUPFAM" id="SSF52540">
    <property type="entry name" value="P-loop containing nucleoside triphosphate hydrolases"/>
    <property type="match status" value="1"/>
</dbReference>